<dbReference type="GO" id="GO:0030027">
    <property type="term" value="C:lamellipodium"/>
    <property type="evidence" value="ECO:0007669"/>
    <property type="project" value="UniProtKB-SubCell"/>
</dbReference>
<dbReference type="Gene3D" id="3.80.10.10">
    <property type="entry name" value="Ribonuclease Inhibitor"/>
    <property type="match status" value="2"/>
</dbReference>
<organism evidence="24 25">
    <name type="scientific">Phoxinus phoxinus</name>
    <name type="common">Eurasian minnow</name>
    <dbReference type="NCBI Taxonomy" id="58324"/>
    <lineage>
        <taxon>Eukaryota</taxon>
        <taxon>Metazoa</taxon>
        <taxon>Chordata</taxon>
        <taxon>Craniata</taxon>
        <taxon>Vertebrata</taxon>
        <taxon>Euteleostomi</taxon>
        <taxon>Actinopterygii</taxon>
        <taxon>Neopterygii</taxon>
        <taxon>Teleostei</taxon>
        <taxon>Ostariophysi</taxon>
        <taxon>Cypriniformes</taxon>
        <taxon>Leuciscidae</taxon>
        <taxon>Phoxininae</taxon>
        <taxon>Phoxinus</taxon>
    </lineage>
</organism>
<keyword evidence="25" id="KW-1185">Reference proteome</keyword>
<evidence type="ECO:0000259" key="23">
    <source>
        <dbReference type="PROSITE" id="PS50106"/>
    </source>
</evidence>
<feature type="region of interest" description="Disordered" evidence="22">
    <location>
        <begin position="1316"/>
        <end position="1477"/>
    </location>
</feature>
<keyword evidence="17" id="KW-0966">Cell projection</keyword>
<evidence type="ECO:0000256" key="3">
    <source>
        <dbReference type="ARBA" id="ARBA00004510"/>
    </source>
</evidence>
<dbReference type="CDD" id="cd06701">
    <property type="entry name" value="PDZ4_Scribble-like"/>
    <property type="match status" value="1"/>
</dbReference>
<keyword evidence="11" id="KW-0221">Differentiation</keyword>
<comment type="caution">
    <text evidence="24">The sequence shown here is derived from an EMBL/GenBank/DDBJ whole genome shotgun (WGS) entry which is preliminary data.</text>
</comment>
<dbReference type="FunFam" id="2.30.42.10:FF:000064">
    <property type="entry name" value="protein lap4 isoform X1"/>
    <property type="match status" value="1"/>
</dbReference>
<evidence type="ECO:0000256" key="2">
    <source>
        <dbReference type="ARBA" id="ARBA00004496"/>
    </source>
</evidence>
<dbReference type="FunFam" id="2.30.42.10:FF:000074">
    <property type="entry name" value="protein scribble homolog isoform X2"/>
    <property type="match status" value="1"/>
</dbReference>
<feature type="compositionally biased region" description="Basic and acidic residues" evidence="22">
    <location>
        <begin position="1409"/>
        <end position="1436"/>
    </location>
</feature>
<dbReference type="PROSITE" id="PS51450">
    <property type="entry name" value="LRR"/>
    <property type="match status" value="4"/>
</dbReference>
<evidence type="ECO:0000256" key="11">
    <source>
        <dbReference type="ARBA" id="ARBA00022782"/>
    </source>
</evidence>
<feature type="compositionally biased region" description="Basic and acidic residues" evidence="22">
    <location>
        <begin position="575"/>
        <end position="584"/>
    </location>
</feature>
<keyword evidence="7" id="KW-0963">Cytoplasm</keyword>
<dbReference type="GO" id="GO:0098968">
    <property type="term" value="P:neurotransmitter receptor transport postsynaptic membrane to endosome"/>
    <property type="evidence" value="ECO:0007669"/>
    <property type="project" value="TreeGrafter"/>
</dbReference>
<feature type="domain" description="PDZ" evidence="23">
    <location>
        <begin position="744"/>
        <end position="831"/>
    </location>
</feature>
<dbReference type="InterPro" id="IPR032675">
    <property type="entry name" value="LRR_dom_sf"/>
</dbReference>
<feature type="region of interest" description="Disordered" evidence="22">
    <location>
        <begin position="1702"/>
        <end position="1730"/>
    </location>
</feature>
<feature type="compositionally biased region" description="Acidic residues" evidence="22">
    <location>
        <begin position="1466"/>
        <end position="1477"/>
    </location>
</feature>
<feature type="compositionally biased region" description="Acidic residues" evidence="22">
    <location>
        <begin position="585"/>
        <end position="596"/>
    </location>
</feature>
<keyword evidence="18" id="KW-0449">Lipoprotein</keyword>
<dbReference type="Pfam" id="PF13855">
    <property type="entry name" value="LRR_8"/>
    <property type="match status" value="1"/>
</dbReference>
<evidence type="ECO:0000256" key="22">
    <source>
        <dbReference type="SAM" id="MobiDB-lite"/>
    </source>
</evidence>
<dbReference type="SMART" id="SM00364">
    <property type="entry name" value="LRR_BAC"/>
    <property type="match status" value="14"/>
</dbReference>
<accession>A0AAN9HHM7</accession>
<dbReference type="GO" id="GO:0016323">
    <property type="term" value="C:basolateral plasma membrane"/>
    <property type="evidence" value="ECO:0007669"/>
    <property type="project" value="TreeGrafter"/>
</dbReference>
<evidence type="ECO:0000256" key="4">
    <source>
        <dbReference type="ARBA" id="ARBA00004536"/>
    </source>
</evidence>
<feature type="compositionally biased region" description="Polar residues" evidence="22">
    <location>
        <begin position="1360"/>
        <end position="1371"/>
    </location>
</feature>
<evidence type="ECO:0000256" key="18">
    <source>
        <dbReference type="ARBA" id="ARBA00023288"/>
    </source>
</evidence>
<dbReference type="SMART" id="SM00369">
    <property type="entry name" value="LRR_TYP"/>
    <property type="match status" value="14"/>
</dbReference>
<feature type="compositionally biased region" description="Basic and acidic residues" evidence="22">
    <location>
        <begin position="1445"/>
        <end position="1459"/>
    </location>
</feature>
<feature type="region of interest" description="Disordered" evidence="22">
    <location>
        <begin position="647"/>
        <end position="683"/>
    </location>
</feature>
<dbReference type="GO" id="GO:0045197">
    <property type="term" value="P:establishment or maintenance of epithelial cell apical/basal polarity"/>
    <property type="evidence" value="ECO:0007669"/>
    <property type="project" value="TreeGrafter"/>
</dbReference>
<keyword evidence="6" id="KW-1003">Cell membrane</keyword>
<feature type="domain" description="PDZ" evidence="23">
    <location>
        <begin position="880"/>
        <end position="968"/>
    </location>
</feature>
<feature type="region of interest" description="Disordered" evidence="22">
    <location>
        <begin position="449"/>
        <end position="484"/>
    </location>
</feature>
<dbReference type="GO" id="GO:0005737">
    <property type="term" value="C:cytoplasm"/>
    <property type="evidence" value="ECO:0007669"/>
    <property type="project" value="UniProtKB-SubCell"/>
</dbReference>
<keyword evidence="10" id="KW-0677">Repeat</keyword>
<dbReference type="GO" id="GO:0019901">
    <property type="term" value="F:protein kinase binding"/>
    <property type="evidence" value="ECO:0007669"/>
    <property type="project" value="TreeGrafter"/>
</dbReference>
<dbReference type="GO" id="GO:0043113">
    <property type="term" value="P:receptor clustering"/>
    <property type="evidence" value="ECO:0007669"/>
    <property type="project" value="TreeGrafter"/>
</dbReference>
<dbReference type="PANTHER" id="PTHR23119:SF57">
    <property type="entry name" value="PROTEIN SCRIBBLE HOMOLOG"/>
    <property type="match status" value="1"/>
</dbReference>
<dbReference type="SUPFAM" id="SSF50156">
    <property type="entry name" value="PDZ domain-like"/>
    <property type="match status" value="4"/>
</dbReference>
<evidence type="ECO:0000313" key="24">
    <source>
        <dbReference type="EMBL" id="KAK7176224.1"/>
    </source>
</evidence>
<protein>
    <recommendedName>
        <fullName evidence="21">Protein scribble homolog</fullName>
    </recommendedName>
</protein>
<name>A0AAN9HHM7_9TELE</name>
<evidence type="ECO:0000256" key="6">
    <source>
        <dbReference type="ARBA" id="ARBA00022475"/>
    </source>
</evidence>
<evidence type="ECO:0000256" key="21">
    <source>
        <dbReference type="ARBA" id="ARBA00072775"/>
    </source>
</evidence>
<dbReference type="InterPro" id="IPR001478">
    <property type="entry name" value="PDZ"/>
</dbReference>
<proteinExistence type="predicted"/>
<dbReference type="GO" id="GO:0098609">
    <property type="term" value="P:cell-cell adhesion"/>
    <property type="evidence" value="ECO:0007669"/>
    <property type="project" value="TreeGrafter"/>
</dbReference>
<dbReference type="InterPro" id="IPR055414">
    <property type="entry name" value="LRR_R13L4/SHOC2-like"/>
</dbReference>
<evidence type="ECO:0000256" key="7">
    <source>
        <dbReference type="ARBA" id="ARBA00022490"/>
    </source>
</evidence>
<dbReference type="InterPro" id="IPR036034">
    <property type="entry name" value="PDZ_sf"/>
</dbReference>
<reference evidence="24 25" key="1">
    <citation type="submission" date="2024-02" db="EMBL/GenBank/DDBJ databases">
        <title>Chromosome-level genome assembly of the Eurasian Minnow (Phoxinus phoxinus).</title>
        <authorList>
            <person name="Oriowo T.O."/>
            <person name="Martin S."/>
            <person name="Stange M."/>
            <person name="Chrysostomakis Y."/>
            <person name="Brown T."/>
            <person name="Winkler S."/>
            <person name="Kukowka S."/>
            <person name="Myers E.W."/>
            <person name="Bohne A."/>
        </authorList>
    </citation>
    <scope>NUCLEOTIDE SEQUENCE [LARGE SCALE GENOMIC DNA]</scope>
    <source>
        <strain evidence="24">ZFMK-TIS-60720</strain>
        <tissue evidence="24">Whole Organism</tissue>
    </source>
</reference>
<dbReference type="EMBL" id="JAYKXH010000001">
    <property type="protein sequence ID" value="KAK7176224.1"/>
    <property type="molecule type" value="Genomic_DNA"/>
</dbReference>
<keyword evidence="5" id="KW-0217">Developmental protein</keyword>
<dbReference type="FunFam" id="2.30.42.10:FF:000041">
    <property type="entry name" value="protein scribble homolog isoform X1"/>
    <property type="match status" value="1"/>
</dbReference>
<dbReference type="PROSITE" id="PS50106">
    <property type="entry name" value="PDZ"/>
    <property type="match status" value="4"/>
</dbReference>
<keyword evidence="12" id="KW-0965">Cell junction</keyword>
<feature type="domain" description="PDZ" evidence="23">
    <location>
        <begin position="1114"/>
        <end position="1202"/>
    </location>
</feature>
<keyword evidence="9" id="KW-0433">Leucine-rich repeat</keyword>
<feature type="compositionally biased region" description="Basic and acidic residues" evidence="22">
    <location>
        <begin position="611"/>
        <end position="620"/>
    </location>
</feature>
<dbReference type="SMART" id="SM00228">
    <property type="entry name" value="PDZ"/>
    <property type="match status" value="4"/>
</dbReference>
<dbReference type="GO" id="GO:0098793">
    <property type="term" value="C:presynapse"/>
    <property type="evidence" value="ECO:0007669"/>
    <property type="project" value="UniProtKB-SubCell"/>
</dbReference>
<keyword evidence="13" id="KW-0770">Synapse</keyword>
<feature type="region of interest" description="Disordered" evidence="22">
    <location>
        <begin position="1502"/>
        <end position="1567"/>
    </location>
</feature>
<feature type="compositionally biased region" description="Polar residues" evidence="22">
    <location>
        <begin position="1378"/>
        <end position="1407"/>
    </location>
</feature>
<evidence type="ECO:0000256" key="5">
    <source>
        <dbReference type="ARBA" id="ARBA00022473"/>
    </source>
</evidence>
<dbReference type="PANTHER" id="PTHR23119">
    <property type="entry name" value="DISCS LARGE"/>
    <property type="match status" value="1"/>
</dbReference>
<evidence type="ECO:0000256" key="9">
    <source>
        <dbReference type="ARBA" id="ARBA00022614"/>
    </source>
</evidence>
<evidence type="ECO:0000256" key="15">
    <source>
        <dbReference type="ARBA" id="ARBA00023136"/>
    </source>
</evidence>
<sequence>MLKCIPLWRCNRHVESVDKRHCSLTAVPDEIYRYNRSLEELLLDANQLRELPKPFFKLHNLRKLGLSDNEIQKLPPEVANFTQLVELDISRNDISEIPENIKLCQALEIADFSGNPLTRLPDGFTQLRGLAHLSLNDVSLQSLPNDIGNLSNLVTLELRENLLKSLPSSLSFLVKLEQLDLGSNVLEVLPDTLGALPNLRELWLDRNQLSSLPPELGNLRQLVCLDVSENRLSELPTEISGLIALTDLLLSENVLEVLPDSIGSLKKLSILKVNQNRLVHLTDSLGECENLTELMLTENLLQSLPRSLGKLKKLTNLNVDRNRLSSVPAELGGCVSLNVLSLRDNRLGKLPAELANATELHVLDVAGNRLQNLPFALANLNLKAMWLAENQSQPMLKFQTEDDEQTGEKVLTCYLLPQQPSSSLENLLERSVDETWPTDTNLNRVSVIQFRDDSKHEEEDEETAAERRQGLQRRATPHPSELKVMKNVIEARRNEAYTAKPDGDLESPDSEEKRLSGLSNQSHDSQASSSTASATSQDDKRGVNSTGMVLNDGPCREEEELDEMEVEYSEPTVHFAEEPIIRGGDEEEDENEEDEAERSYEDSRTPPLPAEKQRLIRKDTPHYKKHFKITKLPKPETVAALLQGFSHDGLSPTAHTPEDERDDDVEDEDEEDEGGVIVNTPFQHRLETAELEDSRLSQINSSLQPVKSHHVIGMDIGSMQKGVSFDQVNNLLIEPARIEEEELNLSILRQTGGLGISIAGGKGSTPYKGDDEGIFISRVSEEGPAARAGVKVGDKLLEVNGVDLHGAEHHTAVEALRNSGAAVVMTVLRERMVEPENAITTTPLRPEDDYFPRERRSSGLPFLLDPASPAVSTGPSERLATCLIRNDKGLGFSIAGGKGSTPYRVGDTGIFISRIAEGGAAHRDTVLHVGDRVISINGVDMTEARHDQAVALLTGTSPTITLLVDRDQASAGGASPRTRPHSPPPPEPSDSPEQEEGGDEHLGNHLNCPMEDEYPIEEVMLIKAGGPLGLSIVGGSDHASHPFGINEPGVFISKVISNGLASQSGLRVGDRILEVNAIDLRHATHQEAVRALLSNKQEIRMLVRRDPSPPGMEEIVIHKQPGEKLGISIRGGAKGHAGNPFDPTDEGIFISKVSTSGAAARDDRLRVGMRILEVGNNSLLGMTHTEAVRVLRASGDSLVMLVCDGFDPRNATGIEASPGVIANPFATGIVRKNSMESISSVDRDLSPEEIDIMQKEVEMARETSQWEREEMEKVNLSTGPLKLDYKTLAALPTTSLQKVNRGSPSELLRIDSPVRDAAHSPHNSQSNIQFPSNANTKDSSSSTKPGAIQPLSRVRPAVSPASQDGHSSPNPFQHGLSPISSQTTDLYTPRNNVSAKQPSPETPSSFGRDSPEQRSFRDRQKYFEIDVKQQTPDKPKPRISLVGEEDLKKMKEEEAKRIEQSAQEYMLDEDEEDEEEDLAKQVADMKAHGKVILDGVEYKVESLGRHSSPSPRQCATPPSYSATPPSHCGSSGPSSVDGKGESQRNSMEDGFRLEQRPNSMTGLIPVYPGESVAPIRTAKAERRQQDRLRMQSPELAIAMDKELSPAEKRALEAEKRAMWRAARMKSLEQDALKAQMVIAKSKEGKKRGTLDQLSESPSPAPTPSPTPMEDISPRAVTSPGRLSLSEKKFDYRQFAAIPSSKPVYDIQSPGAGDDVRFMDDASSNPGDFLG</sequence>
<feature type="compositionally biased region" description="Polar residues" evidence="22">
    <location>
        <begin position="1721"/>
        <end position="1730"/>
    </location>
</feature>
<feature type="region of interest" description="Disordered" evidence="22">
    <location>
        <begin position="1638"/>
        <end position="1682"/>
    </location>
</feature>
<evidence type="ECO:0000256" key="16">
    <source>
        <dbReference type="ARBA" id="ARBA00023139"/>
    </source>
</evidence>
<dbReference type="Proteomes" id="UP001364617">
    <property type="component" value="Unassembled WGS sequence"/>
</dbReference>
<evidence type="ECO:0000256" key="10">
    <source>
        <dbReference type="ARBA" id="ARBA00022737"/>
    </source>
</evidence>
<evidence type="ECO:0000256" key="8">
    <source>
        <dbReference type="ARBA" id="ARBA00022553"/>
    </source>
</evidence>
<keyword evidence="15" id="KW-0472">Membrane</keyword>
<dbReference type="Pfam" id="PF23598">
    <property type="entry name" value="LRR_14"/>
    <property type="match status" value="1"/>
</dbReference>
<dbReference type="CDD" id="cd06703">
    <property type="entry name" value="PDZ2_Scribble-like"/>
    <property type="match status" value="1"/>
</dbReference>
<keyword evidence="16" id="KW-0564">Palmitate</keyword>
<dbReference type="FunFam" id="3.80.10.10:FF:000036">
    <property type="entry name" value="protein scribble homolog isoform X1"/>
    <property type="match status" value="1"/>
</dbReference>
<dbReference type="FunFam" id="3.80.10.10:FF:000072">
    <property type="entry name" value="protein scribble homolog isoform X1"/>
    <property type="match status" value="1"/>
</dbReference>
<keyword evidence="8" id="KW-0597">Phosphoprotein</keyword>
<evidence type="ECO:0000256" key="19">
    <source>
        <dbReference type="ARBA" id="ARBA00034106"/>
    </source>
</evidence>
<dbReference type="GO" id="GO:0045211">
    <property type="term" value="C:postsynaptic membrane"/>
    <property type="evidence" value="ECO:0007669"/>
    <property type="project" value="TreeGrafter"/>
</dbReference>
<gene>
    <name evidence="24" type="ORF">R3I93_000474</name>
</gene>
<dbReference type="SUPFAM" id="SSF52058">
    <property type="entry name" value="L domain-like"/>
    <property type="match status" value="1"/>
</dbReference>
<feature type="compositionally biased region" description="Polar residues" evidence="22">
    <location>
        <begin position="1321"/>
        <end position="1344"/>
    </location>
</feature>
<keyword evidence="14" id="KW-0175">Coiled coil</keyword>
<feature type="region of interest" description="Disordered" evidence="22">
    <location>
        <begin position="969"/>
        <end position="1009"/>
    </location>
</feature>
<dbReference type="Gene3D" id="2.30.42.10">
    <property type="match status" value="4"/>
</dbReference>
<feature type="compositionally biased region" description="Basic and acidic residues" evidence="22">
    <location>
        <begin position="1640"/>
        <end position="1649"/>
    </location>
</feature>
<feature type="compositionally biased region" description="Acidic residues" evidence="22">
    <location>
        <begin position="659"/>
        <end position="674"/>
    </location>
</feature>
<dbReference type="InterPro" id="IPR001611">
    <property type="entry name" value="Leu-rich_rpt"/>
</dbReference>
<dbReference type="FunFam" id="3.80.10.10:FF:000202">
    <property type="entry name" value="protein scribble homolog isoform X2"/>
    <property type="match status" value="1"/>
</dbReference>
<dbReference type="FunFam" id="3.80.10.10:FF:000064">
    <property type="entry name" value="Scribbled planar cell polarity protein"/>
    <property type="match status" value="1"/>
</dbReference>
<dbReference type="GO" id="GO:0098887">
    <property type="term" value="P:neurotransmitter receptor transport, endosome to postsynaptic membrane"/>
    <property type="evidence" value="ECO:0007669"/>
    <property type="project" value="TreeGrafter"/>
</dbReference>
<dbReference type="SUPFAM" id="SSF52075">
    <property type="entry name" value="Outer arm dynein light chain 1"/>
    <property type="match status" value="1"/>
</dbReference>
<evidence type="ECO:0000256" key="14">
    <source>
        <dbReference type="ARBA" id="ARBA00023054"/>
    </source>
</evidence>
<evidence type="ECO:0000256" key="1">
    <source>
        <dbReference type="ARBA" id="ARBA00004202"/>
    </source>
</evidence>
<evidence type="ECO:0000256" key="20">
    <source>
        <dbReference type="ARBA" id="ARBA00034110"/>
    </source>
</evidence>
<feature type="domain" description="PDZ" evidence="23">
    <location>
        <begin position="1018"/>
        <end position="1107"/>
    </location>
</feature>
<dbReference type="GO" id="GO:0014069">
    <property type="term" value="C:postsynaptic density"/>
    <property type="evidence" value="ECO:0007669"/>
    <property type="project" value="TreeGrafter"/>
</dbReference>
<evidence type="ECO:0000256" key="12">
    <source>
        <dbReference type="ARBA" id="ARBA00022949"/>
    </source>
</evidence>
<feature type="compositionally biased region" description="Low complexity" evidence="22">
    <location>
        <begin position="519"/>
        <end position="536"/>
    </location>
</feature>
<evidence type="ECO:0000256" key="17">
    <source>
        <dbReference type="ARBA" id="ARBA00023273"/>
    </source>
</evidence>
<dbReference type="FunFam" id="2.30.42.10:FF:000114">
    <property type="entry name" value="protein scribble homolog isoform X1"/>
    <property type="match status" value="1"/>
</dbReference>
<dbReference type="InterPro" id="IPR003591">
    <property type="entry name" value="Leu-rich_rpt_typical-subtyp"/>
</dbReference>
<dbReference type="GO" id="GO:0005912">
    <property type="term" value="C:adherens junction"/>
    <property type="evidence" value="ECO:0007669"/>
    <property type="project" value="UniProtKB-SubCell"/>
</dbReference>
<dbReference type="InterPro" id="IPR050614">
    <property type="entry name" value="Synaptic_Scaffolding_LAP-MAGUK"/>
</dbReference>
<evidence type="ECO:0000313" key="25">
    <source>
        <dbReference type="Proteomes" id="UP001364617"/>
    </source>
</evidence>
<evidence type="ECO:0000256" key="13">
    <source>
        <dbReference type="ARBA" id="ARBA00023018"/>
    </source>
</evidence>
<dbReference type="CDD" id="cd06702">
    <property type="entry name" value="PDZ3_Scribble-like"/>
    <property type="match status" value="1"/>
</dbReference>
<feature type="compositionally biased region" description="Basic and acidic residues" evidence="22">
    <location>
        <begin position="1538"/>
        <end position="1555"/>
    </location>
</feature>
<dbReference type="CDD" id="cd06704">
    <property type="entry name" value="PDZ1_Scribble-like"/>
    <property type="match status" value="1"/>
</dbReference>
<dbReference type="GO" id="GO:0030154">
    <property type="term" value="P:cell differentiation"/>
    <property type="evidence" value="ECO:0007669"/>
    <property type="project" value="UniProtKB-KW"/>
</dbReference>
<dbReference type="Pfam" id="PF00595">
    <property type="entry name" value="PDZ"/>
    <property type="match status" value="4"/>
</dbReference>
<feature type="region of interest" description="Disordered" evidence="22">
    <location>
        <begin position="496"/>
        <end position="620"/>
    </location>
</feature>
<comment type="subcellular location">
    <subcellularLocation>
        <location evidence="4">Cell junction</location>
        <location evidence="4">Adherens junction</location>
    </subcellularLocation>
    <subcellularLocation>
        <location evidence="1">Cell membrane</location>
        <topology evidence="1">Peripheral membrane protein</topology>
    </subcellularLocation>
    <subcellularLocation>
        <location evidence="3">Cell projection</location>
        <location evidence="3">Lamellipodium</location>
    </subcellularLocation>
    <subcellularLocation>
        <location evidence="2">Cytoplasm</location>
    </subcellularLocation>
    <subcellularLocation>
        <location evidence="20">Postsynapse</location>
    </subcellularLocation>
    <subcellularLocation>
        <location evidence="19">Presynapse</location>
    </subcellularLocation>
</comment>
<feature type="compositionally biased region" description="Acidic residues" evidence="22">
    <location>
        <begin position="557"/>
        <end position="568"/>
    </location>
</feature>
<feature type="compositionally biased region" description="Low complexity" evidence="22">
    <location>
        <begin position="1515"/>
        <end position="1535"/>
    </location>
</feature>